<accession>A0ABD2PTZ5</accession>
<dbReference type="AlphaFoldDB" id="A0ABD2PTZ5"/>
<protein>
    <submittedName>
        <fullName evidence="1">Uncharacterized protein</fullName>
    </submittedName>
</protein>
<reference evidence="1 2" key="1">
    <citation type="submission" date="2024-11" db="EMBL/GenBank/DDBJ databases">
        <title>Adaptive evolution of stress response genes in parasites aligns with host niche diversity.</title>
        <authorList>
            <person name="Hahn C."/>
            <person name="Resl P."/>
        </authorList>
    </citation>
    <scope>NUCLEOTIDE SEQUENCE [LARGE SCALE GENOMIC DNA]</scope>
    <source>
        <strain evidence="1">EGGRZ-B1_66</strain>
        <tissue evidence="1">Body</tissue>
    </source>
</reference>
<keyword evidence="2" id="KW-1185">Reference proteome</keyword>
<evidence type="ECO:0000313" key="2">
    <source>
        <dbReference type="Proteomes" id="UP001626550"/>
    </source>
</evidence>
<name>A0ABD2PTZ5_9PLAT</name>
<evidence type="ECO:0000313" key="1">
    <source>
        <dbReference type="EMBL" id="KAL3309231.1"/>
    </source>
</evidence>
<dbReference type="Proteomes" id="UP001626550">
    <property type="component" value="Unassembled WGS sequence"/>
</dbReference>
<dbReference type="EMBL" id="JBJKFK010004143">
    <property type="protein sequence ID" value="KAL3309231.1"/>
    <property type="molecule type" value="Genomic_DNA"/>
</dbReference>
<comment type="caution">
    <text evidence="1">The sequence shown here is derived from an EMBL/GenBank/DDBJ whole genome shotgun (WGS) entry which is preliminary data.</text>
</comment>
<proteinExistence type="predicted"/>
<gene>
    <name evidence="1" type="ORF">Ciccas_012222</name>
</gene>
<sequence length="145" mass="15880">MALEVESIGFVAGGVAPRKWNFCRLSTELHSLVRGLNTCTDLWKFEPPATKIISLNTAALASDPRSFIGASSCQHPSSTLYFSHLSVQCNPDRLPPKTNIAFCQQTNAKCDLCSAIRFSQKMIASHFILPDFDAIPGCLLSSLIY</sequence>
<organism evidence="1 2">
    <name type="scientific">Cichlidogyrus casuarinus</name>
    <dbReference type="NCBI Taxonomy" id="1844966"/>
    <lineage>
        <taxon>Eukaryota</taxon>
        <taxon>Metazoa</taxon>
        <taxon>Spiralia</taxon>
        <taxon>Lophotrochozoa</taxon>
        <taxon>Platyhelminthes</taxon>
        <taxon>Monogenea</taxon>
        <taxon>Monopisthocotylea</taxon>
        <taxon>Dactylogyridea</taxon>
        <taxon>Ancyrocephalidae</taxon>
        <taxon>Cichlidogyrus</taxon>
    </lineage>
</organism>